<dbReference type="Proteomes" id="UP000057088">
    <property type="component" value="Chromosome 1"/>
</dbReference>
<protein>
    <submittedName>
        <fullName evidence="4">Diguanylate cyclase</fullName>
        <ecNumber evidence="4">3.1.4.52</ecNumber>
    </submittedName>
    <submittedName>
        <fullName evidence="3">Sensor domain-containing phosphodiesterase</fullName>
    </submittedName>
</protein>
<dbReference type="SUPFAM" id="SSF55781">
    <property type="entry name" value="GAF domain-like"/>
    <property type="match status" value="1"/>
</dbReference>
<dbReference type="Pfam" id="PF01590">
    <property type="entry name" value="GAF"/>
    <property type="match status" value="1"/>
</dbReference>
<feature type="domain" description="EAL" evidence="1">
    <location>
        <begin position="369"/>
        <end position="622"/>
    </location>
</feature>
<organism evidence="4 6">
    <name type="scientific">Vibrio fluvialis</name>
    <dbReference type="NCBI Taxonomy" id="676"/>
    <lineage>
        <taxon>Bacteria</taxon>
        <taxon>Pseudomonadati</taxon>
        <taxon>Pseudomonadota</taxon>
        <taxon>Gammaproteobacteria</taxon>
        <taxon>Vibrionales</taxon>
        <taxon>Vibrionaceae</taxon>
        <taxon>Vibrio</taxon>
    </lineage>
</organism>
<keyword evidence="4" id="KW-0378">Hydrolase</keyword>
<dbReference type="PROSITE" id="PS50883">
    <property type="entry name" value="EAL"/>
    <property type="match status" value="1"/>
</dbReference>
<dbReference type="Pfam" id="PF00990">
    <property type="entry name" value="GGDEF"/>
    <property type="match status" value="1"/>
</dbReference>
<dbReference type="Gene3D" id="3.20.20.450">
    <property type="entry name" value="EAL domain"/>
    <property type="match status" value="1"/>
</dbReference>
<sequence>MSRINTHALTVPQDMLSGWQTIVNLLADILHVPAALIMRIHDEEIEVFCANNNVRQPYHSGDTEALGHGLYCETVVHSRKELVVPNALNDLKWRKNPDIALGMVAYCGIPILWPNGDVFGTICVLDNKENFFTPTYRQLLHCFRTAVESQLTVIYQHHKLKLLNDDLQARIQIRTQDLADLNYSLNQEIDKRKAAEQLVAFQLHHDSGTAFLNRTGLESELEQALQSKQPLALIYIGFANARHVQSRLGYQRWEQVLKRYRERVGHFEGVEIVTARPSVTDLILLVKSASLDRTLELLCHRLTGIHQAEFQLDRERFHLNAYIGIATSADSDNSSELIQYATEAMQACKDSGYSFYYHSQSAFDNVSSANAFESYLLQALQNDDLLLSFLPKVAPDSRRWLGAQTLLRWSHPLLGDVSHEALMTMAEQNGLMFELGHFILRHTIETASRWRTAYPDLKLTASISAVQLQNGQLAQQIEALLNAHDVLPSQLDLEVNESALLSDEVVARNSLQALHDLGVHLTLSEFGSGFASFHHLKKYPFDAIKIDKTFIQQLVSNSEDQEILRSVIHVAQKLHLEVGVEGVDSPELDAFLVEEGCDSAQGYLYSRPIATEEFELAMLNQSYSFAPLGNGTSQAAK</sequence>
<dbReference type="InterPro" id="IPR003018">
    <property type="entry name" value="GAF"/>
</dbReference>
<dbReference type="SUPFAM" id="SSF55073">
    <property type="entry name" value="Nucleotide cyclase"/>
    <property type="match status" value="1"/>
</dbReference>
<dbReference type="InterPro" id="IPR001633">
    <property type="entry name" value="EAL_dom"/>
</dbReference>
<dbReference type="SMART" id="SM00065">
    <property type="entry name" value="GAF"/>
    <property type="match status" value="1"/>
</dbReference>
<dbReference type="KEGG" id="vfl:AL536_01925"/>
<dbReference type="GO" id="GO:0071111">
    <property type="term" value="F:cyclic-guanylate-specific phosphodiesterase activity"/>
    <property type="evidence" value="ECO:0007669"/>
    <property type="project" value="UniProtKB-EC"/>
</dbReference>
<dbReference type="AlphaFoldDB" id="A0AAX2LY49"/>
<dbReference type="SUPFAM" id="SSF141868">
    <property type="entry name" value="EAL domain-like"/>
    <property type="match status" value="1"/>
</dbReference>
<dbReference type="RefSeq" id="WP_061055444.1">
    <property type="nucleotide sequence ID" value="NZ_CABLBX010000004.1"/>
</dbReference>
<reference evidence="4 6" key="3">
    <citation type="submission" date="2018-06" db="EMBL/GenBank/DDBJ databases">
        <authorList>
            <consortium name="Pathogen Informatics"/>
            <person name="Doyle S."/>
        </authorList>
    </citation>
    <scope>NUCLEOTIDE SEQUENCE [LARGE SCALE GENOMIC DNA]</scope>
    <source>
        <strain evidence="4 6">NCTC11327</strain>
    </source>
</reference>
<evidence type="ECO:0000313" key="6">
    <source>
        <dbReference type="Proteomes" id="UP000254626"/>
    </source>
</evidence>
<dbReference type="EMBL" id="CP014034">
    <property type="protein sequence ID" value="AMF92263.1"/>
    <property type="molecule type" value="Genomic_DNA"/>
</dbReference>
<reference evidence="3" key="2">
    <citation type="submission" date="2018-01" db="EMBL/GenBank/DDBJ databases">
        <title>FDA dAtabase for Regulatory Grade micrObial Sequences (FDA-ARGOS): Supporting development and validation of Infectious Disease Dx tests.</title>
        <authorList>
            <person name="Hoffmann M."/>
            <person name="Allard M."/>
            <person name="Evans P."/>
            <person name="Brown E."/>
            <person name="Tallon L."/>
            <person name="Sadzewicz L."/>
            <person name="Sengamalay N."/>
            <person name="Ott S."/>
            <person name="Godinez A."/>
            <person name="Nagaraj S."/>
            <person name="Vyas G."/>
            <person name="Aluvathingal J."/>
            <person name="Nadendla S."/>
            <person name="Geyer C."/>
            <person name="Sichtig H."/>
        </authorList>
    </citation>
    <scope>NUCLEOTIDE SEQUENCE</scope>
    <source>
        <strain evidence="3">ATCC 33809</strain>
    </source>
</reference>
<dbReference type="Pfam" id="PF00563">
    <property type="entry name" value="EAL"/>
    <property type="match status" value="1"/>
</dbReference>
<dbReference type="Proteomes" id="UP000254626">
    <property type="component" value="Unassembled WGS sequence"/>
</dbReference>
<reference evidence="5" key="1">
    <citation type="submission" date="2015-12" db="EMBL/GenBank/DDBJ databases">
        <title>FDA dAtabase for Regulatory Grade micrObial Sequences (FDA-ARGOS): Supporting development and validation of Infectious Disease Dx tests.</title>
        <authorList>
            <person name="Hoffmann M."/>
            <person name="Allard M."/>
            <person name="Evans P."/>
            <person name="Brown E."/>
            <person name="Tallon L.J."/>
            <person name="Sadzewicz L."/>
            <person name="Sengamalay N."/>
            <person name="Ott S."/>
            <person name="Godinez A."/>
            <person name="Nagaraj S."/>
            <person name="Vyas G."/>
            <person name="Aluvathingal J."/>
            <person name="Nadendla S."/>
            <person name="Geyer C."/>
            <person name="Sichtig H."/>
        </authorList>
    </citation>
    <scope>NUCLEOTIDE SEQUENCE [LARGE SCALE GENOMIC DNA]</scope>
    <source>
        <strain evidence="5">ATCC 33809</strain>
    </source>
</reference>
<dbReference type="SMART" id="SM00267">
    <property type="entry name" value="GGDEF"/>
    <property type="match status" value="1"/>
</dbReference>
<gene>
    <name evidence="4" type="primary">gmr_9</name>
    <name evidence="3" type="ORF">AL536_01925</name>
    <name evidence="4" type="ORF">NCTC11327_03962</name>
</gene>
<evidence type="ECO:0000259" key="2">
    <source>
        <dbReference type="PROSITE" id="PS50887"/>
    </source>
</evidence>
<dbReference type="SMART" id="SM00052">
    <property type="entry name" value="EAL"/>
    <property type="match status" value="1"/>
</dbReference>
<evidence type="ECO:0000313" key="5">
    <source>
        <dbReference type="Proteomes" id="UP000057088"/>
    </source>
</evidence>
<evidence type="ECO:0000313" key="4">
    <source>
        <dbReference type="EMBL" id="SUQ27094.1"/>
    </source>
</evidence>
<name>A0AAX2LY49_VIBFL</name>
<dbReference type="InterPro" id="IPR035919">
    <property type="entry name" value="EAL_sf"/>
</dbReference>
<dbReference type="InterPro" id="IPR029787">
    <property type="entry name" value="Nucleotide_cyclase"/>
</dbReference>
<dbReference type="CDD" id="cd01948">
    <property type="entry name" value="EAL"/>
    <property type="match status" value="1"/>
</dbReference>
<dbReference type="Gene3D" id="3.30.450.40">
    <property type="match status" value="1"/>
</dbReference>
<accession>A0AAX2LY49</accession>
<dbReference type="InterPro" id="IPR000160">
    <property type="entry name" value="GGDEF_dom"/>
</dbReference>
<dbReference type="EC" id="3.1.4.52" evidence="4"/>
<dbReference type="GeneID" id="29384343"/>
<evidence type="ECO:0000313" key="3">
    <source>
        <dbReference type="EMBL" id="AMF92263.1"/>
    </source>
</evidence>
<dbReference type="PROSITE" id="PS50887">
    <property type="entry name" value="GGDEF"/>
    <property type="match status" value="1"/>
</dbReference>
<feature type="domain" description="GGDEF" evidence="2">
    <location>
        <begin position="229"/>
        <end position="361"/>
    </location>
</feature>
<dbReference type="Gene3D" id="3.30.70.270">
    <property type="match status" value="1"/>
</dbReference>
<dbReference type="InterPro" id="IPR029016">
    <property type="entry name" value="GAF-like_dom_sf"/>
</dbReference>
<dbReference type="PANTHER" id="PTHR33121">
    <property type="entry name" value="CYCLIC DI-GMP PHOSPHODIESTERASE PDEF"/>
    <property type="match status" value="1"/>
</dbReference>
<proteinExistence type="predicted"/>
<keyword evidence="5" id="KW-1185">Reference proteome</keyword>
<evidence type="ECO:0000259" key="1">
    <source>
        <dbReference type="PROSITE" id="PS50883"/>
    </source>
</evidence>
<dbReference type="InterPro" id="IPR050706">
    <property type="entry name" value="Cyclic-di-GMP_PDE-like"/>
</dbReference>
<dbReference type="PANTHER" id="PTHR33121:SF71">
    <property type="entry name" value="OXYGEN SENSOR PROTEIN DOSP"/>
    <property type="match status" value="1"/>
</dbReference>
<dbReference type="InterPro" id="IPR043128">
    <property type="entry name" value="Rev_trsase/Diguanyl_cyclase"/>
</dbReference>
<dbReference type="EMBL" id="UHIP01000002">
    <property type="protein sequence ID" value="SUQ27094.1"/>
    <property type="molecule type" value="Genomic_DNA"/>
</dbReference>